<name>A0A2W5THC6_9BACT</name>
<dbReference type="Gene3D" id="3.40.640.10">
    <property type="entry name" value="Type I PLP-dependent aspartate aminotransferase-like (Major domain)"/>
    <property type="match status" value="2"/>
</dbReference>
<keyword evidence="2" id="KW-0032">Aminotransferase</keyword>
<feature type="domain" description="Aminotransferase class I/classII large" evidence="1">
    <location>
        <begin position="49"/>
        <end position="127"/>
    </location>
</feature>
<dbReference type="PANTHER" id="PTHR46577:SF1">
    <property type="entry name" value="HTH-TYPE TRANSCRIPTIONAL REGULATORY PROTEIN GABR"/>
    <property type="match status" value="1"/>
</dbReference>
<sequence>MPPEIQRLMRQVAGDENIISFSGGLPSARTFPREQLAQVAGEVLRDGPDELLQYGWPEGQPELRERIARRLARRGLEVSADDVLITNGAQDAIGFVIDALKAREVQTDALTYSTALDLFRHRRCESRTSYAPLRYAMPAMHNPLGRSLNDAERAECLKNEWIIEDDAYADLVFDGVAPPSLAVEANDRVFHIGTLSKTVAPGLRVGWLVAPPAFREKLRVLKNDQDLHSNGLSQAIASKLLVDDDGFEVRLGQLRSFYATCADRLVSELARIPEVKFEAPRGAFSIWVETPFAVEDETALRSAVRDFKVSWDAGRLFRTEPKHDDRLAFRLNYSALPAARFEEGVSRLKRVLDALGAK</sequence>
<dbReference type="EMBL" id="QFQP01000006">
    <property type="protein sequence ID" value="PZR15009.1"/>
    <property type="molecule type" value="Genomic_DNA"/>
</dbReference>
<feature type="domain" description="Aminotransferase class I/classII large" evidence="1">
    <location>
        <begin position="140"/>
        <end position="348"/>
    </location>
</feature>
<dbReference type="Proteomes" id="UP000249061">
    <property type="component" value="Unassembled WGS sequence"/>
</dbReference>
<dbReference type="InterPro" id="IPR015421">
    <property type="entry name" value="PyrdxlP-dep_Trfase_major"/>
</dbReference>
<protein>
    <submittedName>
        <fullName evidence="2">PLP-dependent aminotransferase family protein</fullName>
    </submittedName>
</protein>
<dbReference type="GO" id="GO:0008483">
    <property type="term" value="F:transaminase activity"/>
    <property type="evidence" value="ECO:0007669"/>
    <property type="project" value="UniProtKB-KW"/>
</dbReference>
<organism evidence="2 3">
    <name type="scientific">Archangium gephyra</name>
    <dbReference type="NCBI Taxonomy" id="48"/>
    <lineage>
        <taxon>Bacteria</taxon>
        <taxon>Pseudomonadati</taxon>
        <taxon>Myxococcota</taxon>
        <taxon>Myxococcia</taxon>
        <taxon>Myxococcales</taxon>
        <taxon>Cystobacterineae</taxon>
        <taxon>Archangiaceae</taxon>
        <taxon>Archangium</taxon>
    </lineage>
</organism>
<dbReference type="CDD" id="cd00609">
    <property type="entry name" value="AAT_like"/>
    <property type="match status" value="1"/>
</dbReference>
<dbReference type="PANTHER" id="PTHR46577">
    <property type="entry name" value="HTH-TYPE TRANSCRIPTIONAL REGULATORY PROTEIN GABR"/>
    <property type="match status" value="1"/>
</dbReference>
<evidence type="ECO:0000313" key="2">
    <source>
        <dbReference type="EMBL" id="PZR15009.1"/>
    </source>
</evidence>
<gene>
    <name evidence="2" type="ORF">DI536_09540</name>
</gene>
<dbReference type="SUPFAM" id="SSF53383">
    <property type="entry name" value="PLP-dependent transferases"/>
    <property type="match status" value="1"/>
</dbReference>
<keyword evidence="2" id="KW-0808">Transferase</keyword>
<dbReference type="AlphaFoldDB" id="A0A2W5THC6"/>
<evidence type="ECO:0000313" key="3">
    <source>
        <dbReference type="Proteomes" id="UP000249061"/>
    </source>
</evidence>
<reference evidence="2 3" key="1">
    <citation type="submission" date="2017-08" db="EMBL/GenBank/DDBJ databases">
        <title>Infants hospitalized years apart are colonized by the same room-sourced microbial strains.</title>
        <authorList>
            <person name="Brooks B."/>
            <person name="Olm M.R."/>
            <person name="Firek B.A."/>
            <person name="Baker R."/>
            <person name="Thomas B.C."/>
            <person name="Morowitz M.J."/>
            <person name="Banfield J.F."/>
        </authorList>
    </citation>
    <scope>NUCLEOTIDE SEQUENCE [LARGE SCALE GENOMIC DNA]</scope>
    <source>
        <strain evidence="2">S2_003_000_R2_14</strain>
    </source>
</reference>
<dbReference type="InterPro" id="IPR015424">
    <property type="entry name" value="PyrdxlP-dep_Trfase"/>
</dbReference>
<dbReference type="Pfam" id="PF00155">
    <property type="entry name" value="Aminotran_1_2"/>
    <property type="match status" value="2"/>
</dbReference>
<dbReference type="InterPro" id="IPR015422">
    <property type="entry name" value="PyrdxlP-dep_Trfase_small"/>
</dbReference>
<accession>A0A2W5THC6</accession>
<proteinExistence type="predicted"/>
<dbReference type="InterPro" id="IPR004839">
    <property type="entry name" value="Aminotransferase_I/II_large"/>
</dbReference>
<dbReference type="InterPro" id="IPR051446">
    <property type="entry name" value="HTH_trans_reg/aminotransferase"/>
</dbReference>
<dbReference type="GO" id="GO:0030170">
    <property type="term" value="F:pyridoxal phosphate binding"/>
    <property type="evidence" value="ECO:0007669"/>
    <property type="project" value="InterPro"/>
</dbReference>
<evidence type="ECO:0000259" key="1">
    <source>
        <dbReference type="Pfam" id="PF00155"/>
    </source>
</evidence>
<comment type="caution">
    <text evidence="2">The sequence shown here is derived from an EMBL/GenBank/DDBJ whole genome shotgun (WGS) entry which is preliminary data.</text>
</comment>
<dbReference type="Gene3D" id="3.90.1150.10">
    <property type="entry name" value="Aspartate Aminotransferase, domain 1"/>
    <property type="match status" value="2"/>
</dbReference>